<organism evidence="2 3">
    <name type="scientific">Petrolisthes manimaculis</name>
    <dbReference type="NCBI Taxonomy" id="1843537"/>
    <lineage>
        <taxon>Eukaryota</taxon>
        <taxon>Metazoa</taxon>
        <taxon>Ecdysozoa</taxon>
        <taxon>Arthropoda</taxon>
        <taxon>Crustacea</taxon>
        <taxon>Multicrustacea</taxon>
        <taxon>Malacostraca</taxon>
        <taxon>Eumalacostraca</taxon>
        <taxon>Eucarida</taxon>
        <taxon>Decapoda</taxon>
        <taxon>Pleocyemata</taxon>
        <taxon>Anomura</taxon>
        <taxon>Galatheoidea</taxon>
        <taxon>Porcellanidae</taxon>
        <taxon>Petrolisthes</taxon>
    </lineage>
</organism>
<sequence length="231" mass="26071">MEVDVKDTLDGASSLPVESEATGKSTTNTDSTSQETLESRQGLTMVSKSSQEKLEGQGLTMENLEEQQGLNMDSTSPQEKLEDQQGQTMNSKSLENMSEQQGLTLDSTSIQEKLEEQKGLTLDSTSPQEKLEEQQQGLAEDMTTTREDKKRAMVNLISRVQDTFNGLDRYAIQLAKMKEEHLHHLAQLQDMEVYHKEMLRRLQVEHDRLLELQGDIGVQEQKGSENVDQLK</sequence>
<proteinExistence type="predicted"/>
<feature type="region of interest" description="Disordered" evidence="1">
    <location>
        <begin position="118"/>
        <end position="147"/>
    </location>
</feature>
<gene>
    <name evidence="2" type="ORF">Pmani_011773</name>
</gene>
<name>A0AAE1UAW0_9EUCA</name>
<accession>A0AAE1UAW0</accession>
<dbReference type="AlphaFoldDB" id="A0AAE1UAW0"/>
<feature type="compositionally biased region" description="Polar residues" evidence="1">
    <location>
        <begin position="22"/>
        <end position="49"/>
    </location>
</feature>
<dbReference type="Proteomes" id="UP001292094">
    <property type="component" value="Unassembled WGS sequence"/>
</dbReference>
<evidence type="ECO:0000256" key="1">
    <source>
        <dbReference type="SAM" id="MobiDB-lite"/>
    </source>
</evidence>
<feature type="region of interest" description="Disordered" evidence="1">
    <location>
        <begin position="1"/>
        <end position="103"/>
    </location>
</feature>
<feature type="compositionally biased region" description="Polar residues" evidence="1">
    <location>
        <begin position="66"/>
        <end position="103"/>
    </location>
</feature>
<protein>
    <submittedName>
        <fullName evidence="2">Uncharacterized protein</fullName>
    </submittedName>
</protein>
<reference evidence="2" key="1">
    <citation type="submission" date="2023-11" db="EMBL/GenBank/DDBJ databases">
        <title>Genome assemblies of two species of porcelain crab, Petrolisthes cinctipes and Petrolisthes manimaculis (Anomura: Porcellanidae).</title>
        <authorList>
            <person name="Angst P."/>
        </authorList>
    </citation>
    <scope>NUCLEOTIDE SEQUENCE</scope>
    <source>
        <strain evidence="2">PB745_02</strain>
        <tissue evidence="2">Gill</tissue>
    </source>
</reference>
<dbReference type="EMBL" id="JAWZYT010000949">
    <property type="protein sequence ID" value="KAK4317118.1"/>
    <property type="molecule type" value="Genomic_DNA"/>
</dbReference>
<evidence type="ECO:0000313" key="2">
    <source>
        <dbReference type="EMBL" id="KAK4317118.1"/>
    </source>
</evidence>
<comment type="caution">
    <text evidence="2">The sequence shown here is derived from an EMBL/GenBank/DDBJ whole genome shotgun (WGS) entry which is preliminary data.</text>
</comment>
<evidence type="ECO:0000313" key="3">
    <source>
        <dbReference type="Proteomes" id="UP001292094"/>
    </source>
</evidence>
<keyword evidence="3" id="KW-1185">Reference proteome</keyword>